<dbReference type="InterPro" id="IPR050389">
    <property type="entry name" value="LysR-type_TF"/>
</dbReference>
<evidence type="ECO:0000256" key="1">
    <source>
        <dbReference type="ARBA" id="ARBA00009437"/>
    </source>
</evidence>
<dbReference type="EMBL" id="NSKB01000008">
    <property type="protein sequence ID" value="PAU74867.1"/>
    <property type="molecule type" value="Genomic_DNA"/>
</dbReference>
<dbReference type="GO" id="GO:0003700">
    <property type="term" value="F:DNA-binding transcription factor activity"/>
    <property type="evidence" value="ECO:0007669"/>
    <property type="project" value="InterPro"/>
</dbReference>
<evidence type="ECO:0000256" key="3">
    <source>
        <dbReference type="ARBA" id="ARBA00023125"/>
    </source>
</evidence>
<proteinExistence type="inferred from homology"/>
<dbReference type="PANTHER" id="PTHR30118:SF15">
    <property type="entry name" value="TRANSCRIPTIONAL REGULATORY PROTEIN"/>
    <property type="match status" value="1"/>
</dbReference>
<dbReference type="InterPro" id="IPR036390">
    <property type="entry name" value="WH_DNA-bd_sf"/>
</dbReference>
<dbReference type="PANTHER" id="PTHR30118">
    <property type="entry name" value="HTH-TYPE TRANSCRIPTIONAL REGULATOR LEUO-RELATED"/>
    <property type="match status" value="1"/>
</dbReference>
<keyword evidence="7" id="KW-1185">Reference proteome</keyword>
<dbReference type="RefSeq" id="WP_095622655.1">
    <property type="nucleotide sequence ID" value="NZ_NSKB01000008.1"/>
</dbReference>
<dbReference type="InterPro" id="IPR000847">
    <property type="entry name" value="LysR_HTH_N"/>
</dbReference>
<dbReference type="InterPro" id="IPR036388">
    <property type="entry name" value="WH-like_DNA-bd_sf"/>
</dbReference>
<evidence type="ECO:0000259" key="5">
    <source>
        <dbReference type="PROSITE" id="PS50931"/>
    </source>
</evidence>
<dbReference type="OrthoDB" id="8839911at2"/>
<dbReference type="PROSITE" id="PS50931">
    <property type="entry name" value="HTH_LYSR"/>
    <property type="match status" value="1"/>
</dbReference>
<dbReference type="SUPFAM" id="SSF53850">
    <property type="entry name" value="Periplasmic binding protein-like II"/>
    <property type="match status" value="1"/>
</dbReference>
<dbReference type="Pfam" id="PF03466">
    <property type="entry name" value="LysR_substrate"/>
    <property type="match status" value="1"/>
</dbReference>
<evidence type="ECO:0000313" key="7">
    <source>
        <dbReference type="Proteomes" id="UP000217771"/>
    </source>
</evidence>
<dbReference type="SUPFAM" id="SSF46785">
    <property type="entry name" value="Winged helix' DNA-binding domain"/>
    <property type="match status" value="1"/>
</dbReference>
<protein>
    <submittedName>
        <fullName evidence="6">LysR family transcriptional regulator</fullName>
    </submittedName>
</protein>
<organism evidence="6 7">
    <name type="scientific">Halomonas salipaludis</name>
    <dbReference type="NCBI Taxonomy" id="2032625"/>
    <lineage>
        <taxon>Bacteria</taxon>
        <taxon>Pseudomonadati</taxon>
        <taxon>Pseudomonadota</taxon>
        <taxon>Gammaproteobacteria</taxon>
        <taxon>Oceanospirillales</taxon>
        <taxon>Halomonadaceae</taxon>
        <taxon>Halomonas</taxon>
    </lineage>
</organism>
<gene>
    <name evidence="6" type="ORF">CK498_20105</name>
</gene>
<comment type="similarity">
    <text evidence="1">Belongs to the LysR transcriptional regulatory family.</text>
</comment>
<dbReference type="GO" id="GO:0003677">
    <property type="term" value="F:DNA binding"/>
    <property type="evidence" value="ECO:0007669"/>
    <property type="project" value="UniProtKB-KW"/>
</dbReference>
<keyword evidence="4" id="KW-0804">Transcription</keyword>
<dbReference type="Pfam" id="PF00126">
    <property type="entry name" value="HTH_1"/>
    <property type="match status" value="1"/>
</dbReference>
<evidence type="ECO:0000313" key="6">
    <source>
        <dbReference type="EMBL" id="PAU74867.1"/>
    </source>
</evidence>
<keyword evidence="3" id="KW-0238">DNA-binding</keyword>
<evidence type="ECO:0000256" key="2">
    <source>
        <dbReference type="ARBA" id="ARBA00023015"/>
    </source>
</evidence>
<dbReference type="PRINTS" id="PR00039">
    <property type="entry name" value="HTHLYSR"/>
</dbReference>
<dbReference type="CDD" id="cd08459">
    <property type="entry name" value="PBP2_DntR_NahR_LinR_like"/>
    <property type="match status" value="1"/>
</dbReference>
<keyword evidence="2" id="KW-0805">Transcription regulation</keyword>
<feature type="domain" description="HTH lysR-type" evidence="5">
    <location>
        <begin position="1"/>
        <end position="61"/>
    </location>
</feature>
<comment type="caution">
    <text evidence="6">The sequence shown here is derived from an EMBL/GenBank/DDBJ whole genome shotgun (WGS) entry which is preliminary data.</text>
</comment>
<dbReference type="Gene3D" id="1.10.10.10">
    <property type="entry name" value="Winged helix-like DNA-binding domain superfamily/Winged helix DNA-binding domain"/>
    <property type="match status" value="1"/>
</dbReference>
<dbReference type="AlphaFoldDB" id="A0A2A2ER82"/>
<name>A0A2A2ER82_9GAMM</name>
<dbReference type="Proteomes" id="UP000217771">
    <property type="component" value="Unassembled WGS sequence"/>
</dbReference>
<sequence length="299" mass="32935">MAHADLNLVRTFVLLYETRSVTLTAQRLFVTQPSVSYALSRLREQFDDRLFVRGRNGMEPTVTARQLYPALRDGLQQLEATLASGRDFDPASCTRRFRLALTDLGEMSLLPRILPRLHAEAPGMELEVVALEIDRASDWLASGKVNAVICSRPLNAADVDRRALFEDRYVCLSDPQALGGEPLDLARFSAGRHVVVASASGHDLADEVMRRDGIERKVSLEIPHFSVLPQILQGSDLLAILPAQIASDFAARTPLVVSELPFPVPPFDVTLYYQAGATSAPAQRWFCESIIAAIGDHEA</sequence>
<accession>A0A2A2ER82</accession>
<dbReference type="Gene3D" id="3.40.190.10">
    <property type="entry name" value="Periplasmic binding protein-like II"/>
    <property type="match status" value="2"/>
</dbReference>
<dbReference type="InterPro" id="IPR005119">
    <property type="entry name" value="LysR_subst-bd"/>
</dbReference>
<reference evidence="6 7" key="1">
    <citation type="submission" date="2017-08" db="EMBL/GenBank/DDBJ databases">
        <title>Halomonas alkalisoli sp. nov., isolated from saline alkaline soil.</title>
        <authorList>
            <person name="Wang D."/>
            <person name="Zhang G."/>
        </authorList>
    </citation>
    <scope>NUCLEOTIDE SEQUENCE [LARGE SCALE GENOMIC DNA]</scope>
    <source>
        <strain evidence="6 7">WRN001</strain>
    </source>
</reference>
<evidence type="ECO:0000256" key="4">
    <source>
        <dbReference type="ARBA" id="ARBA00023163"/>
    </source>
</evidence>